<evidence type="ECO:0000259" key="7">
    <source>
        <dbReference type="PROSITE" id="PS50072"/>
    </source>
</evidence>
<organism evidence="8 9">
    <name type="scientific">Paenibacillus chungangensis</name>
    <dbReference type="NCBI Taxonomy" id="696535"/>
    <lineage>
        <taxon>Bacteria</taxon>
        <taxon>Bacillati</taxon>
        <taxon>Bacillota</taxon>
        <taxon>Bacilli</taxon>
        <taxon>Bacillales</taxon>
        <taxon>Paenibacillaceae</taxon>
        <taxon>Paenibacillus</taxon>
    </lineage>
</organism>
<keyword evidence="4 5" id="KW-0413">Isomerase</keyword>
<evidence type="ECO:0000313" key="9">
    <source>
        <dbReference type="Proteomes" id="UP001596989"/>
    </source>
</evidence>
<dbReference type="PRINTS" id="PR00153">
    <property type="entry name" value="CSAPPISMRASE"/>
</dbReference>
<dbReference type="Proteomes" id="UP001596989">
    <property type="component" value="Unassembled WGS sequence"/>
</dbReference>
<feature type="region of interest" description="Disordered" evidence="6">
    <location>
        <begin position="1"/>
        <end position="45"/>
    </location>
</feature>
<comment type="caution">
    <text evidence="8">The sequence shown here is derived from an EMBL/GenBank/DDBJ whole genome shotgun (WGS) entry which is preliminary data.</text>
</comment>
<accession>A0ABW3HQN8</accession>
<dbReference type="PANTHER" id="PTHR45625">
    <property type="entry name" value="PEPTIDYL-PROLYL CIS-TRANS ISOMERASE-RELATED"/>
    <property type="match status" value="1"/>
</dbReference>
<dbReference type="EC" id="5.2.1.8" evidence="5"/>
<sequence>MLVAAGCGVNQAKQNNSQGSAGNSATNSEAPKETQPPAETVAPADKEPVLLGSDQHPEVTIETSSGGIIKVELYPEVAPNTVNNFIALVDQGFYDDVIFHRVIPGFMIQGGDPDGIGTGGPGYSIPGEFTKNGFENNLKHDRGVISMARSGMPDSAGSQFFIMVDEAPHLDGDYAAFGKVIEGMDAVDEIVNQDSNGQNKPLEPISMKKVTVDKKGMTFEEPKKTS</sequence>
<reference evidence="9" key="1">
    <citation type="journal article" date="2019" name="Int. J. Syst. Evol. Microbiol.">
        <title>The Global Catalogue of Microorganisms (GCM) 10K type strain sequencing project: providing services to taxonomists for standard genome sequencing and annotation.</title>
        <authorList>
            <consortium name="The Broad Institute Genomics Platform"/>
            <consortium name="The Broad Institute Genome Sequencing Center for Infectious Disease"/>
            <person name="Wu L."/>
            <person name="Ma J."/>
        </authorList>
    </citation>
    <scope>NUCLEOTIDE SEQUENCE [LARGE SCALE GENOMIC DNA]</scope>
    <source>
        <strain evidence="9">CCUG 59129</strain>
    </source>
</reference>
<dbReference type="PROSITE" id="PS50072">
    <property type="entry name" value="CSA_PPIASE_2"/>
    <property type="match status" value="1"/>
</dbReference>
<evidence type="ECO:0000256" key="4">
    <source>
        <dbReference type="ARBA" id="ARBA00023235"/>
    </source>
</evidence>
<dbReference type="CDD" id="cd00317">
    <property type="entry name" value="cyclophilin"/>
    <property type="match status" value="1"/>
</dbReference>
<dbReference type="InterPro" id="IPR044666">
    <property type="entry name" value="Cyclophilin_A-like"/>
</dbReference>
<comment type="function">
    <text evidence="2 5">PPIases accelerate the folding of proteins. It catalyzes the cis-trans isomerization of proline imidic peptide bonds in oligopeptides.</text>
</comment>
<evidence type="ECO:0000256" key="1">
    <source>
        <dbReference type="ARBA" id="ARBA00000971"/>
    </source>
</evidence>
<proteinExistence type="inferred from homology"/>
<dbReference type="InterPro" id="IPR002130">
    <property type="entry name" value="Cyclophilin-type_PPIase_dom"/>
</dbReference>
<evidence type="ECO:0000256" key="5">
    <source>
        <dbReference type="RuleBase" id="RU363019"/>
    </source>
</evidence>
<protein>
    <recommendedName>
        <fullName evidence="5">Peptidyl-prolyl cis-trans isomerase</fullName>
        <shortName evidence="5">PPIase</shortName>
        <ecNumber evidence="5">5.2.1.8</ecNumber>
    </recommendedName>
</protein>
<dbReference type="PROSITE" id="PS00170">
    <property type="entry name" value="CSA_PPIASE_1"/>
    <property type="match status" value="1"/>
</dbReference>
<dbReference type="InterPro" id="IPR020892">
    <property type="entry name" value="Cyclophilin-type_PPIase_CS"/>
</dbReference>
<dbReference type="SUPFAM" id="SSF50891">
    <property type="entry name" value="Cyclophilin-like"/>
    <property type="match status" value="1"/>
</dbReference>
<dbReference type="EMBL" id="JBHTJZ010000011">
    <property type="protein sequence ID" value="MFD0959851.1"/>
    <property type="molecule type" value="Genomic_DNA"/>
</dbReference>
<feature type="compositionally biased region" description="Polar residues" evidence="6">
    <location>
        <begin position="11"/>
        <end position="29"/>
    </location>
</feature>
<dbReference type="Pfam" id="PF00160">
    <property type="entry name" value="Pro_isomerase"/>
    <property type="match status" value="1"/>
</dbReference>
<evidence type="ECO:0000256" key="2">
    <source>
        <dbReference type="ARBA" id="ARBA00002388"/>
    </source>
</evidence>
<dbReference type="InterPro" id="IPR029000">
    <property type="entry name" value="Cyclophilin-like_dom_sf"/>
</dbReference>
<keyword evidence="9" id="KW-1185">Reference proteome</keyword>
<keyword evidence="3 5" id="KW-0697">Rotamase</keyword>
<comment type="catalytic activity">
    <reaction evidence="1 5">
        <text>[protein]-peptidylproline (omega=180) = [protein]-peptidylproline (omega=0)</text>
        <dbReference type="Rhea" id="RHEA:16237"/>
        <dbReference type="Rhea" id="RHEA-COMP:10747"/>
        <dbReference type="Rhea" id="RHEA-COMP:10748"/>
        <dbReference type="ChEBI" id="CHEBI:83833"/>
        <dbReference type="ChEBI" id="CHEBI:83834"/>
        <dbReference type="EC" id="5.2.1.8"/>
    </reaction>
</comment>
<comment type="similarity">
    <text evidence="5">Belongs to the cyclophilin-type PPIase family.</text>
</comment>
<gene>
    <name evidence="8" type="ORF">ACFQ2I_10655</name>
</gene>
<feature type="domain" description="PPIase cyclophilin-type" evidence="7">
    <location>
        <begin position="56"/>
        <end position="212"/>
    </location>
</feature>
<name>A0ABW3HQN8_9BACL</name>
<evidence type="ECO:0000313" key="8">
    <source>
        <dbReference type="EMBL" id="MFD0959851.1"/>
    </source>
</evidence>
<evidence type="ECO:0000256" key="3">
    <source>
        <dbReference type="ARBA" id="ARBA00023110"/>
    </source>
</evidence>
<evidence type="ECO:0000256" key="6">
    <source>
        <dbReference type="SAM" id="MobiDB-lite"/>
    </source>
</evidence>
<dbReference type="GO" id="GO:0003755">
    <property type="term" value="F:peptidyl-prolyl cis-trans isomerase activity"/>
    <property type="evidence" value="ECO:0007669"/>
    <property type="project" value="UniProtKB-EC"/>
</dbReference>
<dbReference type="Gene3D" id="2.40.100.10">
    <property type="entry name" value="Cyclophilin-like"/>
    <property type="match status" value="1"/>
</dbReference>
<dbReference type="PANTHER" id="PTHR45625:SF4">
    <property type="entry name" value="PEPTIDYLPROLYL ISOMERASE DOMAIN AND WD REPEAT-CONTAINING PROTEIN 1"/>
    <property type="match status" value="1"/>
</dbReference>
<dbReference type="RefSeq" id="WP_377564255.1">
    <property type="nucleotide sequence ID" value="NZ_JBHTJZ010000011.1"/>
</dbReference>